<evidence type="ECO:0000313" key="2">
    <source>
        <dbReference type="EMBL" id="VEI22332.1"/>
    </source>
</evidence>
<sequence length="1000" mass="114492">MPHTPKNVENNSEVSHQTTFEKHKAERWERYLQAVKQLRSKEASARVSGVHALVVLVDEWLHEENLSEDEKIKEGQLIINKLCAYICSPFALASEYDELTQDSPTAEGLYKNREQEFYIHKAELQAEADVRLSIMKEIHTRLQGPNKNTPGAWSNFEYDFSGSTFFYPVDLTHSYYTKPVHFSESVYRSSANFSGSTYRDWVGFNDSTYRGRTDFSGSTYRGGADFHESIYQAEVDLSKSVYQDWVDFHESTYWGDANFSESAYRSWADFYDSTYQDEASFTGSTYQEGVDLSCSIYWGRVNFRGSIYEDEAAFSGSIFRDTIDFGKDTGSGGSSRFTRCAPAFYDEANQQNTLFGAPNNDFSAENSEGCPILLTPDELPLDCRFLSTAQKDYLGNTLRRLEETNNEFLAAKNHEVEKELSEKLRSLTQELHDWCEKVTALPPNSPNNTGTPQQAKLKRAEEEVPWFPAGGEAFSLLDDYRKNINDHAKIYAVIKDILESHERQIKILAEQTQQCLENAFRERMAERRGRYTKAVEQLGNASAPVRIGGVYTLVGLADEWLLDESLEYLERAREGQVIINNLCAYIRSPFALASHYDELIQDAPTAEGPYKNREQEFYIDKATLKSEEDIRLNIIKEIRHRLQGPDENTPGAWSEFEYDFSGSTFFYPVDLTNSYYTKPVNFSGSTYWNWADFSNSIYQSRADFNDSTYRNWADFRGSIYQGRADFNSSTYQNVVYFSDSTYRGEVCFNKSTYQDFVYFDRSIYQNWADFYDSTYQDEASFTDSTYLDMVSFFDSTYQEVVSFSDSAYWNGGGFSNSIYQGEVDFSNSIYVGGIGFSNSAYRGKANFSGSIYQGQVGLSNSTYEDETAFSGSIFRDEIYCGQGTNSGSSSRFTQCAPEFYDETNQQNTLFGSHDNNFTAENGRGFPIYRNLEGLPLGCAFLTPAHKEYLGNIFQVMEEISNKIHTPHNPEETKERLEKLWSLTQELQEWREKVTAVEGNR</sequence>
<feature type="compositionally biased region" description="Polar residues" evidence="1">
    <location>
        <begin position="7"/>
        <end position="18"/>
    </location>
</feature>
<evidence type="ECO:0000313" key="3">
    <source>
        <dbReference type="Proteomes" id="UP000282386"/>
    </source>
</evidence>
<feature type="region of interest" description="Disordered" evidence="1">
    <location>
        <begin position="1"/>
        <end position="20"/>
    </location>
</feature>
<dbReference type="AlphaFoldDB" id="A0A7Z9A3T9"/>
<accession>A0A7Z9A3T9</accession>
<dbReference type="Proteomes" id="UP000282386">
    <property type="component" value="Chromosome"/>
</dbReference>
<reference evidence="2 3" key="1">
    <citation type="submission" date="2018-12" db="EMBL/GenBank/DDBJ databases">
        <authorList>
            <consortium name="Pathogen Informatics"/>
        </authorList>
    </citation>
    <scope>NUCLEOTIDE SEQUENCE [LARGE SCALE GENOMIC DNA]</scope>
    <source>
        <strain evidence="2 3">NCTC10207</strain>
    </source>
</reference>
<dbReference type="EMBL" id="LR134479">
    <property type="protein sequence ID" value="VEI22332.1"/>
    <property type="molecule type" value="Genomic_DNA"/>
</dbReference>
<organism evidence="2 3">
    <name type="scientific">Rothia aeria</name>
    <dbReference type="NCBI Taxonomy" id="172042"/>
    <lineage>
        <taxon>Bacteria</taxon>
        <taxon>Bacillati</taxon>
        <taxon>Actinomycetota</taxon>
        <taxon>Actinomycetes</taxon>
        <taxon>Micrococcales</taxon>
        <taxon>Micrococcaceae</taxon>
        <taxon>Rothia</taxon>
    </lineage>
</organism>
<proteinExistence type="predicted"/>
<gene>
    <name evidence="2" type="ORF">NCTC10207_00407</name>
</gene>
<name>A0A7Z9A3T9_9MICC</name>
<evidence type="ECO:0000256" key="1">
    <source>
        <dbReference type="SAM" id="MobiDB-lite"/>
    </source>
</evidence>
<protein>
    <submittedName>
        <fullName evidence="2">Uncharacterized protein</fullName>
    </submittedName>
</protein>